<keyword evidence="1" id="KW-0479">Metal-binding</keyword>
<evidence type="ECO:0000259" key="9">
    <source>
        <dbReference type="PROSITE" id="PS50048"/>
    </source>
</evidence>
<organism evidence="11 12">
    <name type="scientific">Exophiala xenobiotica</name>
    <dbReference type="NCBI Taxonomy" id="348802"/>
    <lineage>
        <taxon>Eukaryota</taxon>
        <taxon>Fungi</taxon>
        <taxon>Dikarya</taxon>
        <taxon>Ascomycota</taxon>
        <taxon>Pezizomycotina</taxon>
        <taxon>Eurotiomycetes</taxon>
        <taxon>Chaetothyriomycetidae</taxon>
        <taxon>Chaetothyriales</taxon>
        <taxon>Herpotrichiellaceae</taxon>
        <taxon>Exophiala</taxon>
    </lineage>
</organism>
<accession>A0A0D2ECR2</accession>
<dbReference type="Pfam" id="PF04082">
    <property type="entry name" value="Fungal_trans"/>
    <property type="match status" value="1"/>
</dbReference>
<feature type="compositionally biased region" description="Polar residues" evidence="8">
    <location>
        <begin position="114"/>
        <end position="137"/>
    </location>
</feature>
<keyword evidence="7" id="KW-0863">Zinc-finger</keyword>
<keyword evidence="12" id="KW-1185">Reference proteome</keyword>
<evidence type="ECO:0000259" key="10">
    <source>
        <dbReference type="PROSITE" id="PS50157"/>
    </source>
</evidence>
<dbReference type="Proteomes" id="UP000054342">
    <property type="component" value="Unassembled WGS sequence"/>
</dbReference>
<dbReference type="Gene3D" id="4.10.240.10">
    <property type="entry name" value="Zn(2)-C6 fungal-type DNA-binding domain"/>
    <property type="match status" value="1"/>
</dbReference>
<reference evidence="11 12" key="1">
    <citation type="submission" date="2015-01" db="EMBL/GenBank/DDBJ databases">
        <title>The Genome Sequence of Exophiala xenobiotica CBS118157.</title>
        <authorList>
            <consortium name="The Broad Institute Genomics Platform"/>
            <person name="Cuomo C."/>
            <person name="de Hoog S."/>
            <person name="Gorbushina A."/>
            <person name="Stielow B."/>
            <person name="Teixiera M."/>
            <person name="Abouelleil A."/>
            <person name="Chapman S.B."/>
            <person name="Priest M."/>
            <person name="Young S.K."/>
            <person name="Wortman J."/>
            <person name="Nusbaum C."/>
            <person name="Birren B."/>
        </authorList>
    </citation>
    <scope>NUCLEOTIDE SEQUENCE [LARGE SCALE GENOMIC DNA]</scope>
    <source>
        <strain evidence="11 12">CBS 118157</strain>
    </source>
</reference>
<feature type="domain" description="C2H2-type" evidence="10">
    <location>
        <begin position="31"/>
        <end position="58"/>
    </location>
</feature>
<dbReference type="Pfam" id="PF00096">
    <property type="entry name" value="zf-C2H2"/>
    <property type="match status" value="2"/>
</dbReference>
<feature type="region of interest" description="Disordered" evidence="8">
    <location>
        <begin position="114"/>
        <end position="158"/>
    </location>
</feature>
<dbReference type="OrthoDB" id="654211at2759"/>
<dbReference type="CDD" id="cd12148">
    <property type="entry name" value="fungal_TF_MHR"/>
    <property type="match status" value="1"/>
</dbReference>
<dbReference type="RefSeq" id="XP_013313742.1">
    <property type="nucleotide sequence ID" value="XM_013458288.1"/>
</dbReference>
<dbReference type="PANTHER" id="PTHR47660:SF7">
    <property type="entry name" value="TRANSCRIPTION FACTOR WITH C2H2 AND ZN(2)-CYS(6) DNA BINDING DOMAIN (EUROFUNG)"/>
    <property type="match status" value="1"/>
</dbReference>
<evidence type="ECO:0000313" key="12">
    <source>
        <dbReference type="Proteomes" id="UP000054342"/>
    </source>
</evidence>
<evidence type="ECO:0000256" key="2">
    <source>
        <dbReference type="ARBA" id="ARBA00022833"/>
    </source>
</evidence>
<dbReference type="EMBL" id="KN847321">
    <property type="protein sequence ID" value="KIW53158.1"/>
    <property type="molecule type" value="Genomic_DNA"/>
</dbReference>
<name>A0A0D2ECR2_9EURO</name>
<dbReference type="GO" id="GO:0006351">
    <property type="term" value="P:DNA-templated transcription"/>
    <property type="evidence" value="ECO:0007669"/>
    <property type="project" value="InterPro"/>
</dbReference>
<dbReference type="PROSITE" id="PS00028">
    <property type="entry name" value="ZINC_FINGER_C2H2_1"/>
    <property type="match status" value="2"/>
</dbReference>
<evidence type="ECO:0000256" key="3">
    <source>
        <dbReference type="ARBA" id="ARBA00023015"/>
    </source>
</evidence>
<dbReference type="InterPro" id="IPR013087">
    <property type="entry name" value="Znf_C2H2_type"/>
</dbReference>
<keyword evidence="5" id="KW-0804">Transcription</keyword>
<dbReference type="GO" id="GO:0003677">
    <property type="term" value="F:DNA binding"/>
    <property type="evidence" value="ECO:0007669"/>
    <property type="project" value="UniProtKB-KW"/>
</dbReference>
<evidence type="ECO:0000313" key="11">
    <source>
        <dbReference type="EMBL" id="KIW53158.1"/>
    </source>
</evidence>
<evidence type="ECO:0000256" key="4">
    <source>
        <dbReference type="ARBA" id="ARBA00023125"/>
    </source>
</evidence>
<dbReference type="Gene3D" id="3.30.160.60">
    <property type="entry name" value="Classic Zinc Finger"/>
    <property type="match status" value="1"/>
</dbReference>
<dbReference type="InterPro" id="IPR036236">
    <property type="entry name" value="Znf_C2H2_sf"/>
</dbReference>
<dbReference type="SMART" id="SM00355">
    <property type="entry name" value="ZnF_C2H2"/>
    <property type="match status" value="2"/>
</dbReference>
<dbReference type="Pfam" id="PF00172">
    <property type="entry name" value="Zn_clus"/>
    <property type="match status" value="1"/>
</dbReference>
<dbReference type="PANTHER" id="PTHR47660">
    <property type="entry name" value="TRANSCRIPTION FACTOR WITH C2H2 AND ZN(2)-CYS(6) DNA BINDING DOMAIN (EUROFUNG)-RELATED-RELATED"/>
    <property type="match status" value="1"/>
</dbReference>
<dbReference type="HOGENOM" id="CLU_003864_1_0_1"/>
<dbReference type="GO" id="GO:0000981">
    <property type="term" value="F:DNA-binding transcription factor activity, RNA polymerase II-specific"/>
    <property type="evidence" value="ECO:0007669"/>
    <property type="project" value="InterPro"/>
</dbReference>
<feature type="domain" description="C2H2-type" evidence="10">
    <location>
        <begin position="4"/>
        <end position="31"/>
    </location>
</feature>
<proteinExistence type="predicted"/>
<feature type="region of interest" description="Disordered" evidence="8">
    <location>
        <begin position="815"/>
        <end position="837"/>
    </location>
</feature>
<dbReference type="InterPro" id="IPR007219">
    <property type="entry name" value="XnlR_reg_dom"/>
</dbReference>
<dbReference type="PROSITE" id="PS50048">
    <property type="entry name" value="ZN2_CY6_FUNGAL_2"/>
    <property type="match status" value="1"/>
</dbReference>
<dbReference type="PROSITE" id="PS00463">
    <property type="entry name" value="ZN2_CY6_FUNGAL_1"/>
    <property type="match status" value="1"/>
</dbReference>
<dbReference type="SMART" id="SM00066">
    <property type="entry name" value="GAL4"/>
    <property type="match status" value="1"/>
</dbReference>
<dbReference type="SUPFAM" id="SSF57667">
    <property type="entry name" value="beta-beta-alpha zinc fingers"/>
    <property type="match status" value="1"/>
</dbReference>
<evidence type="ECO:0000256" key="6">
    <source>
        <dbReference type="ARBA" id="ARBA00023242"/>
    </source>
</evidence>
<keyword evidence="6" id="KW-0539">Nucleus</keyword>
<evidence type="ECO:0000256" key="5">
    <source>
        <dbReference type="ARBA" id="ARBA00023163"/>
    </source>
</evidence>
<dbReference type="GO" id="GO:0008270">
    <property type="term" value="F:zinc ion binding"/>
    <property type="evidence" value="ECO:0007669"/>
    <property type="project" value="UniProtKB-KW"/>
</dbReference>
<dbReference type="GeneID" id="25330658"/>
<dbReference type="InterPro" id="IPR001138">
    <property type="entry name" value="Zn2Cys6_DnaBD"/>
</dbReference>
<gene>
    <name evidence="11" type="ORF">PV05_08750</name>
</gene>
<dbReference type="AlphaFoldDB" id="A0A0D2ECR2"/>
<keyword evidence="3" id="KW-0805">Transcription regulation</keyword>
<dbReference type="SUPFAM" id="SSF57701">
    <property type="entry name" value="Zn2/Cys6 DNA-binding domain"/>
    <property type="match status" value="1"/>
</dbReference>
<keyword evidence="4" id="KW-0238">DNA-binding</keyword>
<dbReference type="STRING" id="348802.A0A0D2ECR2"/>
<evidence type="ECO:0000256" key="7">
    <source>
        <dbReference type="PROSITE-ProRule" id="PRU00042"/>
    </source>
</evidence>
<evidence type="ECO:0000256" key="1">
    <source>
        <dbReference type="ARBA" id="ARBA00022723"/>
    </source>
</evidence>
<dbReference type="InterPro" id="IPR036864">
    <property type="entry name" value="Zn2-C6_fun-type_DNA-bd_sf"/>
</dbReference>
<feature type="domain" description="Zn(2)-C6 fungal-type" evidence="9">
    <location>
        <begin position="67"/>
        <end position="96"/>
    </location>
</feature>
<sequence length="933" mass="104347">MDAYQCSICGKVFGRQEHLRRHEQSHKAPEFRCYQCPKAFHRKDALNKHEQTHLVTGPSLLQRGVRACSACASMKSRCTGDVPCARCKSRGTQCVYPRGRRSATVDSVAASQTGGYHIHSNSSSQQVQSTEADQASGASAYPHESHPAQPDSNSAAALRAGDSSVLYPPNVESLVQQHFQYSQGSAIPDPLEQGIATPALDWTSNMVSTINWLQPESISFNDEDLNSLFPIFPGDYIFSPSIDLVSPEHGFDVEYPPNNPVSSIINQQPPAQSAHELFSHHKISPSTDLSTPADKPTVASGEYYVDGDVGRLPRSKRRKIASRPRSLEDADEPEFSLEYRFPIDSGAPSSEERLRLSDKAYGQLQALYQQLCLGTMIFRPFMPFMFPSKQAMEGLLTNYFANFDQTMPFLHSQTFSADSRHCILLLAMMAVGSCFADNNEQTETFTLSMHEFVRRVLILSEEQNYWRPSNPEVLAQTQLLHAVGAGYALYEPLRASAHRSLQEATRYCRNHWTRQKIAAARDRHDDDVGPSWEAWTRNEELLRTGFCIWLLDCMWAFQYQTPPHLRLDDAATMTLPCPDRLWAAEDGSEWNQIRAGVSTAVPTLLEALRNLYVDKRLLPNLGEFSRILLIHGLFHRTWEIKATATQSLSLFEPSAQKQTSHEIQSKLPIWPPANPLFNRWRNSACDCLDILHWSANAMIGASSGMEHPTVLHLHLARIVLLVPLNDIILFSHYLIRSSKESSRLFPAVTSAEAEERRRSIQRWAIQDQYKARLAAIHAGVVFWHVRLYSVNGFYEPTAVAFAALMFWALSAFSPKKTTPAKGSRRGGGTSSSESSPSADVCDIILIDRPTDDELVQQFVRQGNNMRVNITGVGDLFGPKGARRVLMEGQKLLLTLGSWRGISNHWLRVLNRLEKVTAAADVNLAPAEENVSAG</sequence>
<evidence type="ECO:0000256" key="8">
    <source>
        <dbReference type="SAM" id="MobiDB-lite"/>
    </source>
</evidence>
<protein>
    <submittedName>
        <fullName evidence="11">Uncharacterized protein</fullName>
    </submittedName>
</protein>
<dbReference type="CDD" id="cd00067">
    <property type="entry name" value="GAL4"/>
    <property type="match status" value="1"/>
</dbReference>
<keyword evidence="2" id="KW-0862">Zinc</keyword>
<dbReference type="PROSITE" id="PS50157">
    <property type="entry name" value="ZINC_FINGER_C2H2_2"/>
    <property type="match status" value="2"/>
</dbReference>